<dbReference type="RefSeq" id="WP_012499467.1">
    <property type="nucleotide sequence ID" value="NC_011026.1"/>
</dbReference>
<dbReference type="SUPFAM" id="SSF161098">
    <property type="entry name" value="MetI-like"/>
    <property type="match status" value="1"/>
</dbReference>
<evidence type="ECO:0000256" key="7">
    <source>
        <dbReference type="ARBA" id="ARBA00022989"/>
    </source>
</evidence>
<keyword evidence="6 9" id="KW-0812">Transmembrane</keyword>
<dbReference type="PANTHER" id="PTHR30425:SF1">
    <property type="entry name" value="PHOSPHATE TRANSPORT SYSTEM PERMEASE PROTEIN PSTC"/>
    <property type="match status" value="1"/>
</dbReference>
<protein>
    <recommendedName>
        <fullName evidence="10">Phosphate transport system permease protein</fullName>
    </recommendedName>
</protein>
<feature type="transmembrane region" description="Helical" evidence="9">
    <location>
        <begin position="18"/>
        <end position="38"/>
    </location>
</feature>
<dbReference type="InterPro" id="IPR011864">
    <property type="entry name" value="Phosphate_PstC"/>
</dbReference>
<evidence type="ECO:0000256" key="9">
    <source>
        <dbReference type="RuleBase" id="RU363032"/>
    </source>
</evidence>
<dbReference type="eggNOG" id="COG0573">
    <property type="taxonomic scope" value="Bacteria"/>
</dbReference>
<evidence type="ECO:0000256" key="1">
    <source>
        <dbReference type="ARBA" id="ARBA00004651"/>
    </source>
</evidence>
<dbReference type="CDD" id="cd06261">
    <property type="entry name" value="TM_PBP2"/>
    <property type="match status" value="1"/>
</dbReference>
<organism evidence="12 13">
    <name type="scientific">Chloroherpeton thalassium (strain ATCC 35110 / GB-78)</name>
    <dbReference type="NCBI Taxonomy" id="517418"/>
    <lineage>
        <taxon>Bacteria</taxon>
        <taxon>Pseudomonadati</taxon>
        <taxon>Chlorobiota</taxon>
        <taxon>Chlorobiia</taxon>
        <taxon>Chlorobiales</taxon>
        <taxon>Chloroherpetonaceae</taxon>
        <taxon>Chloroherpeton</taxon>
    </lineage>
</organism>
<evidence type="ECO:0000313" key="13">
    <source>
        <dbReference type="Proteomes" id="UP000001208"/>
    </source>
</evidence>
<dbReference type="HOGENOM" id="CLU_033621_1_0_10"/>
<reference evidence="12 13" key="1">
    <citation type="submission" date="2008-06" db="EMBL/GenBank/DDBJ databases">
        <title>Complete sequence of Chloroherpeton thalassium ATCC 35110.</title>
        <authorList>
            <consortium name="US DOE Joint Genome Institute"/>
            <person name="Lucas S."/>
            <person name="Copeland A."/>
            <person name="Lapidus A."/>
            <person name="Glavina del Rio T."/>
            <person name="Dalin E."/>
            <person name="Tice H."/>
            <person name="Bruce D."/>
            <person name="Goodwin L."/>
            <person name="Pitluck S."/>
            <person name="Schmutz J."/>
            <person name="Larimer F."/>
            <person name="Land M."/>
            <person name="Hauser L."/>
            <person name="Kyrpides N."/>
            <person name="Mikhailova N."/>
            <person name="Liu Z."/>
            <person name="Li T."/>
            <person name="Zhao F."/>
            <person name="Overmann J."/>
            <person name="Bryant D.A."/>
            <person name="Richardson P."/>
        </authorList>
    </citation>
    <scope>NUCLEOTIDE SEQUENCE [LARGE SCALE GENOMIC DNA]</scope>
    <source>
        <strain evidence="13">ATCC 35110 / GB-78</strain>
    </source>
</reference>
<keyword evidence="13" id="KW-1185">Reference proteome</keyword>
<comment type="subcellular location">
    <subcellularLocation>
        <location evidence="1 9">Cell membrane</location>
        <topology evidence="1 9">Multi-pass membrane protein</topology>
    </subcellularLocation>
</comment>
<feature type="transmembrane region" description="Helical" evidence="9">
    <location>
        <begin position="209"/>
        <end position="230"/>
    </location>
</feature>
<evidence type="ECO:0000256" key="5">
    <source>
        <dbReference type="ARBA" id="ARBA00022592"/>
    </source>
</evidence>
<keyword evidence="4 10" id="KW-1003">Cell membrane</keyword>
<comment type="function">
    <text evidence="10">Part of the binding-protein-dependent transport system for phosphate; probably responsible for the translocation of the substrate across the membrane.</text>
</comment>
<dbReference type="InterPro" id="IPR035906">
    <property type="entry name" value="MetI-like_sf"/>
</dbReference>
<keyword evidence="3 9" id="KW-0813">Transport</keyword>
<dbReference type="Proteomes" id="UP000001208">
    <property type="component" value="Chromosome"/>
</dbReference>
<evidence type="ECO:0000313" key="12">
    <source>
        <dbReference type="EMBL" id="ACF13383.1"/>
    </source>
</evidence>
<dbReference type="PROSITE" id="PS50928">
    <property type="entry name" value="ABC_TM1"/>
    <property type="match status" value="1"/>
</dbReference>
<feature type="transmembrane region" description="Helical" evidence="9">
    <location>
        <begin position="70"/>
        <end position="100"/>
    </location>
</feature>
<dbReference type="OrthoDB" id="9785113at2"/>
<dbReference type="Pfam" id="PF00528">
    <property type="entry name" value="BPD_transp_1"/>
    <property type="match status" value="1"/>
</dbReference>
<keyword evidence="8 9" id="KW-0472">Membrane</keyword>
<dbReference type="GO" id="GO:0005886">
    <property type="term" value="C:plasma membrane"/>
    <property type="evidence" value="ECO:0007669"/>
    <property type="project" value="UniProtKB-SubCell"/>
</dbReference>
<evidence type="ECO:0000256" key="3">
    <source>
        <dbReference type="ARBA" id="ARBA00022448"/>
    </source>
</evidence>
<evidence type="ECO:0000256" key="8">
    <source>
        <dbReference type="ARBA" id="ARBA00023136"/>
    </source>
</evidence>
<dbReference type="EMBL" id="CP001100">
    <property type="protein sequence ID" value="ACF13383.1"/>
    <property type="molecule type" value="Genomic_DNA"/>
</dbReference>
<dbReference type="InterPro" id="IPR051124">
    <property type="entry name" value="Phosphate_Transport_Permease"/>
</dbReference>
<dbReference type="KEGG" id="cts:Ctha_0918"/>
<feature type="transmembrane region" description="Helical" evidence="9">
    <location>
        <begin position="148"/>
        <end position="168"/>
    </location>
</feature>
<proteinExistence type="inferred from homology"/>
<dbReference type="Gene3D" id="1.10.3720.10">
    <property type="entry name" value="MetI-like"/>
    <property type="match status" value="1"/>
</dbReference>
<evidence type="ECO:0000256" key="2">
    <source>
        <dbReference type="ARBA" id="ARBA00007069"/>
    </source>
</evidence>
<keyword evidence="7 9" id="KW-1133">Transmembrane helix</keyword>
<dbReference type="GO" id="GO:0006817">
    <property type="term" value="P:phosphate ion transport"/>
    <property type="evidence" value="ECO:0007669"/>
    <property type="project" value="UniProtKB-KW"/>
</dbReference>
<name>B3QXA9_CHLT3</name>
<feature type="domain" description="ABC transmembrane type-1" evidence="11">
    <location>
        <begin position="76"/>
        <end position="287"/>
    </location>
</feature>
<dbReference type="NCBIfam" id="TIGR02138">
    <property type="entry name" value="phosphate_pstC"/>
    <property type="match status" value="1"/>
</dbReference>
<evidence type="ECO:0000259" key="11">
    <source>
        <dbReference type="PROSITE" id="PS50928"/>
    </source>
</evidence>
<dbReference type="STRING" id="517418.Ctha_0918"/>
<gene>
    <name evidence="12" type="ordered locus">Ctha_0918</name>
</gene>
<dbReference type="PANTHER" id="PTHR30425">
    <property type="entry name" value="PHOSPHATE TRANSPORT SYSTEM PERMEASE PROTEIN PST"/>
    <property type="match status" value="1"/>
</dbReference>
<evidence type="ECO:0000256" key="4">
    <source>
        <dbReference type="ARBA" id="ARBA00022475"/>
    </source>
</evidence>
<evidence type="ECO:0000256" key="6">
    <source>
        <dbReference type="ARBA" id="ARBA00022692"/>
    </source>
</evidence>
<keyword evidence="5 10" id="KW-0592">Phosphate transport</keyword>
<dbReference type="InterPro" id="IPR000515">
    <property type="entry name" value="MetI-like"/>
</dbReference>
<feature type="transmembrane region" description="Helical" evidence="9">
    <location>
        <begin position="112"/>
        <end position="136"/>
    </location>
</feature>
<dbReference type="AlphaFoldDB" id="B3QXA9"/>
<evidence type="ECO:0000256" key="10">
    <source>
        <dbReference type="RuleBase" id="RU363054"/>
    </source>
</evidence>
<sequence length="299" mass="32439">MQNRGNWEMLSEKFIERLIWLCGISSILFVFGIFFFVFREGAGFLFDGFNAKEFFTSIEWYPTSQNHVRYGALALIAGTFSVTLVSMAIAVPFGLGAAIYISEFCSPKVKEVLKITIELLAAIPSVVWGFIGLTIMNQLIIELFNAPIGLTVLNGGLILALMSVPIIVSIGEDALKAVPDSYREASLALGATRWQTIYRVLLPAAKNGLLAAALLGVGRAVGETMAVLMATGHSIRIPTSLLEPVRTLTATIAAELGEAPMHSEHYQVLFIIGILLFTITFVVNLVADLAVRGIRNQAS</sequence>
<comment type="similarity">
    <text evidence="2 10">Belongs to the binding-protein-dependent transport system permease family. CysTW subfamily.</text>
</comment>
<accession>B3QXA9</accession>
<dbReference type="GO" id="GO:0005315">
    <property type="term" value="F:phosphate transmembrane transporter activity"/>
    <property type="evidence" value="ECO:0007669"/>
    <property type="project" value="InterPro"/>
</dbReference>
<feature type="transmembrane region" description="Helical" evidence="9">
    <location>
        <begin position="266"/>
        <end position="287"/>
    </location>
</feature>